<gene>
    <name evidence="2" type="ORF">BSU04_11520</name>
</gene>
<proteinExistence type="predicted"/>
<reference evidence="3" key="1">
    <citation type="submission" date="2017-01" db="EMBL/GenBank/DDBJ databases">
        <title>Genome Analysis of Deinococcus marmoris KOPRI26562.</title>
        <authorList>
            <person name="Kim J.H."/>
            <person name="Oh H.-M."/>
        </authorList>
    </citation>
    <scope>NUCLEOTIDE SEQUENCE [LARGE SCALE GENOMIC DNA]</scope>
    <source>
        <strain evidence="3">PAMC 26633</strain>
    </source>
</reference>
<evidence type="ECO:0000313" key="3">
    <source>
        <dbReference type="Proteomes" id="UP000214720"/>
    </source>
</evidence>
<accession>A0A226X696</accession>
<feature type="compositionally biased region" description="Polar residues" evidence="1">
    <location>
        <begin position="8"/>
        <end position="21"/>
    </location>
</feature>
<dbReference type="AlphaFoldDB" id="A0A226X696"/>
<dbReference type="Proteomes" id="UP000214720">
    <property type="component" value="Unassembled WGS sequence"/>
</dbReference>
<organism evidence="2 3">
    <name type="scientific">Caballeronia sordidicola</name>
    <name type="common">Burkholderia sordidicola</name>
    <dbReference type="NCBI Taxonomy" id="196367"/>
    <lineage>
        <taxon>Bacteria</taxon>
        <taxon>Pseudomonadati</taxon>
        <taxon>Pseudomonadota</taxon>
        <taxon>Betaproteobacteria</taxon>
        <taxon>Burkholderiales</taxon>
        <taxon>Burkholderiaceae</taxon>
        <taxon>Caballeronia</taxon>
    </lineage>
</organism>
<evidence type="ECO:0000256" key="1">
    <source>
        <dbReference type="SAM" id="MobiDB-lite"/>
    </source>
</evidence>
<comment type="caution">
    <text evidence="2">The sequence shown here is derived from an EMBL/GenBank/DDBJ whole genome shotgun (WGS) entry which is preliminary data.</text>
</comment>
<dbReference type="EMBL" id="MTHB01000063">
    <property type="protein sequence ID" value="OXC78368.1"/>
    <property type="molecule type" value="Genomic_DNA"/>
</dbReference>
<name>A0A226X696_CABSO</name>
<evidence type="ECO:0000313" key="2">
    <source>
        <dbReference type="EMBL" id="OXC78368.1"/>
    </source>
</evidence>
<protein>
    <submittedName>
        <fullName evidence="2">Uncharacterized protein</fullName>
    </submittedName>
</protein>
<feature type="region of interest" description="Disordered" evidence="1">
    <location>
        <begin position="1"/>
        <end position="21"/>
    </location>
</feature>
<sequence length="62" mass="6927">MAFAKKGSITNGISGRSKTPESVRSNRVLPMRATLKIFCAAQGKRVFSFVCHIYTQFLFSKL</sequence>